<dbReference type="GO" id="GO:0003700">
    <property type="term" value="F:DNA-binding transcription factor activity"/>
    <property type="evidence" value="ECO:0007669"/>
    <property type="project" value="InterPro"/>
</dbReference>
<dbReference type="PRINTS" id="PR00039">
    <property type="entry name" value="HTHLYSR"/>
</dbReference>
<dbReference type="PANTHER" id="PTHR30118:SF15">
    <property type="entry name" value="TRANSCRIPTIONAL REGULATORY PROTEIN"/>
    <property type="match status" value="1"/>
</dbReference>
<dbReference type="RefSeq" id="WP_206573147.1">
    <property type="nucleotide sequence ID" value="NZ_JAFKCV010000003.1"/>
</dbReference>
<organism evidence="6 7">
    <name type="scientific">Bowmanella dokdonensis</name>
    <dbReference type="NCBI Taxonomy" id="751969"/>
    <lineage>
        <taxon>Bacteria</taxon>
        <taxon>Pseudomonadati</taxon>
        <taxon>Pseudomonadota</taxon>
        <taxon>Gammaproteobacteria</taxon>
        <taxon>Alteromonadales</taxon>
        <taxon>Alteromonadaceae</taxon>
        <taxon>Bowmanella</taxon>
    </lineage>
</organism>
<dbReference type="InterPro" id="IPR036390">
    <property type="entry name" value="WH_DNA-bd_sf"/>
</dbReference>
<dbReference type="EMBL" id="JAFKCV010000003">
    <property type="protein sequence ID" value="MBN7825040.1"/>
    <property type="molecule type" value="Genomic_DNA"/>
</dbReference>
<protein>
    <submittedName>
        <fullName evidence="6">LysR family transcriptional regulator</fullName>
    </submittedName>
</protein>
<dbReference type="Gene3D" id="3.40.190.10">
    <property type="entry name" value="Periplasmic binding protein-like II"/>
    <property type="match status" value="2"/>
</dbReference>
<dbReference type="Pfam" id="PF00126">
    <property type="entry name" value="HTH_1"/>
    <property type="match status" value="1"/>
</dbReference>
<dbReference type="GO" id="GO:0003677">
    <property type="term" value="F:DNA binding"/>
    <property type="evidence" value="ECO:0007669"/>
    <property type="project" value="UniProtKB-KW"/>
</dbReference>
<name>A0A939DMW3_9ALTE</name>
<keyword evidence="3" id="KW-0238">DNA-binding</keyword>
<comment type="caution">
    <text evidence="6">The sequence shown here is derived from an EMBL/GenBank/DDBJ whole genome shotgun (WGS) entry which is preliminary data.</text>
</comment>
<evidence type="ECO:0000256" key="1">
    <source>
        <dbReference type="ARBA" id="ARBA00009437"/>
    </source>
</evidence>
<dbReference type="SUPFAM" id="SSF46785">
    <property type="entry name" value="Winged helix' DNA-binding domain"/>
    <property type="match status" value="1"/>
</dbReference>
<dbReference type="InterPro" id="IPR005119">
    <property type="entry name" value="LysR_subst-bd"/>
</dbReference>
<evidence type="ECO:0000259" key="5">
    <source>
        <dbReference type="PROSITE" id="PS50931"/>
    </source>
</evidence>
<evidence type="ECO:0000256" key="3">
    <source>
        <dbReference type="ARBA" id="ARBA00023125"/>
    </source>
</evidence>
<dbReference type="AlphaFoldDB" id="A0A939DMW3"/>
<dbReference type="SUPFAM" id="SSF53850">
    <property type="entry name" value="Periplasmic binding protein-like II"/>
    <property type="match status" value="1"/>
</dbReference>
<dbReference type="InterPro" id="IPR036388">
    <property type="entry name" value="WH-like_DNA-bd_sf"/>
</dbReference>
<dbReference type="InterPro" id="IPR037402">
    <property type="entry name" value="YidZ_PBP2"/>
</dbReference>
<dbReference type="Pfam" id="PF03466">
    <property type="entry name" value="LysR_substrate"/>
    <property type="match status" value="1"/>
</dbReference>
<dbReference type="Gene3D" id="1.10.10.10">
    <property type="entry name" value="Winged helix-like DNA-binding domain superfamily/Winged helix DNA-binding domain"/>
    <property type="match status" value="1"/>
</dbReference>
<comment type="similarity">
    <text evidence="1">Belongs to the LysR transcriptional regulatory family.</text>
</comment>
<dbReference type="CDD" id="cd08417">
    <property type="entry name" value="PBP2_Nitroaromatics_like"/>
    <property type="match status" value="1"/>
</dbReference>
<keyword evidence="2" id="KW-0805">Transcription regulation</keyword>
<dbReference type="PANTHER" id="PTHR30118">
    <property type="entry name" value="HTH-TYPE TRANSCRIPTIONAL REGULATOR LEUO-RELATED"/>
    <property type="match status" value="1"/>
</dbReference>
<sequence>MNINKLDLNLLVLMKVLYDCRSTTRAGEILHVSQPAISHALNRLRLALDDPLFERRGRRMVPTAKAERLVTAMTPALALLDSSLAQLHRFDPGQSNQRFVLGLNSAIENLLLPPLMSRLAQAAPRVTVTGQGISRESVIERLVGGEFDLAIDAATLVNDQIQQQLLLQSDYVVLGRQGHPLLAQSLSLSGYLAAKHVLVSRRAQGQGIEDHFLARHGHSRELSMRCQSHWTACQLAAGTDCLVTLPRLFFSQIQRLHAFSLADFPLPELKLEVYLYWHRSRGEDPANVWLREQILALIPAL</sequence>
<evidence type="ECO:0000256" key="2">
    <source>
        <dbReference type="ARBA" id="ARBA00023015"/>
    </source>
</evidence>
<dbReference type="Proteomes" id="UP000664654">
    <property type="component" value="Unassembled WGS sequence"/>
</dbReference>
<keyword evidence="7" id="KW-1185">Reference proteome</keyword>
<dbReference type="InterPro" id="IPR050389">
    <property type="entry name" value="LysR-type_TF"/>
</dbReference>
<reference evidence="6" key="1">
    <citation type="submission" date="2021-03" db="EMBL/GenBank/DDBJ databases">
        <title>novel species isolated from a fishpond in China.</title>
        <authorList>
            <person name="Lu H."/>
            <person name="Cai Z."/>
        </authorList>
    </citation>
    <scope>NUCLEOTIDE SEQUENCE</scope>
    <source>
        <strain evidence="6">JCM 30855</strain>
    </source>
</reference>
<evidence type="ECO:0000313" key="7">
    <source>
        <dbReference type="Proteomes" id="UP000664654"/>
    </source>
</evidence>
<evidence type="ECO:0000256" key="4">
    <source>
        <dbReference type="ARBA" id="ARBA00023163"/>
    </source>
</evidence>
<dbReference type="PROSITE" id="PS50931">
    <property type="entry name" value="HTH_LYSR"/>
    <property type="match status" value="1"/>
</dbReference>
<keyword evidence="4" id="KW-0804">Transcription</keyword>
<proteinExistence type="inferred from homology"/>
<evidence type="ECO:0000313" key="6">
    <source>
        <dbReference type="EMBL" id="MBN7825040.1"/>
    </source>
</evidence>
<dbReference type="InterPro" id="IPR000847">
    <property type="entry name" value="LysR_HTH_N"/>
</dbReference>
<feature type="domain" description="HTH lysR-type" evidence="5">
    <location>
        <begin position="6"/>
        <end position="63"/>
    </location>
</feature>
<gene>
    <name evidence="6" type="ORF">J0A66_07375</name>
</gene>
<accession>A0A939DMW3</accession>